<evidence type="ECO:0000259" key="2">
    <source>
        <dbReference type="Pfam" id="PF02514"/>
    </source>
</evidence>
<sequence length="1253" mass="140186">MNRPGFTFIINASLTESLLEGVERFYQAHGKLFSARLFSTHDIEEEAISPDAVRSALISASMVFLDIRGGGKALGVAAGALAQTKTPVALLVGGSPECMSLVRLGSFSMRQAMARAGKKAKGSRPGKSFNLRSARRMMDWIEKGGSLFPFGKLRHARNWARMMRYWQHGGGENIKNMLAFAGREYAGFKIAKPPVPREYPDYGIYDPLSGLTHNDLDAYVESIDWNPDLPTVGLLFYGGMHFSQSVVPARTLAQWLRSHQMANIVPVFSTATDNMQAIRNYFFDHQIPFVDAVVYLQWFSLNTFTDAAPDQAVRLLKELGVPVFSGVPMFGREIKAWRESVQGLSPIEVLTTVILPETDGMIEPLPSCGLVEQSHPEIEGAVKKVVPIQGRIAHMAGRIGKWTALSLKPNREKRVAFLIYDNPPGEDNLGNAAYIDTFASLKKLFGIMAERGYSVSGVPKKQGLHEYFLSRQLANMARWGEMRESFKHGRIVSVNQYQGLLETLPAGDEIAPQWGPPPGEIMCEDDRLLIPAVEFGNLLVGLQPARGYHADPDKISHDKTLPPHHQYVAFYRWLEEDWRPDCVVHVGTHGTLEFLKGKETGMSGRCFPSALLGNVPHLYLYHVVNASEATIAKRRSLGALVNYNSPAFTAGGLYDEYESLDQLIAETIEARTLEPARAERLSERVMQKAAQLHFACETVEAVQEEISMMKRAIIPKGLHLLGEGIDANGQLDFATFFLRYDRGRTPSLHRRLCEAQGLSYEDLLRPGKAGNAVDPRSLEKIDANVRAIVEAACKDDCLPGTEPERSAVLQAITAAKNLGGDLEIENFLAGLSGKYIEPGLGGDPLRTPEVLPTGRNSYQFDPRLVPSEEACRRGWEIANNTLAHYYALNGTYPDSTAVILWGFETTKTRGETVGQILAYLGVRVRHDSNPYYKKIEAVPLEELGRPRVDCMVQICGFFRDMFPTVLSMINRAVDLVAELDESEDKNFVRKNTRAMKARLEGSVAPEQLDRIAHGRVFGPRPGEYGTRTTGLIETGAWTSETEISDLFTSTMSHLYADNLHGQRCLDAYRHRLASVDLVSQVRDTHEYEIMDLDHYYEFFGGLSRTVESVKGRAPAMLITDTTKEILLTETVGESLNRGIRSRLLNPRWIDGLLAHDYHGAQKISDRVEYLIGFAATTHAVENWVWSKVTERYIADPEMFARMCANNRFAVESMIKRLLEAEKRDYWNPTETEKQLLMDRYMELEGMIEERMDP</sequence>
<evidence type="ECO:0000256" key="1">
    <source>
        <dbReference type="ARBA" id="ARBA00010851"/>
    </source>
</evidence>
<dbReference type="PANTHER" id="PTHR44119:SF4">
    <property type="entry name" value="AEROBIC COBALTOCHELATASE SUBUNIT COBN"/>
    <property type="match status" value="1"/>
</dbReference>
<dbReference type="CDD" id="cd10150">
    <property type="entry name" value="CobN_like"/>
    <property type="match status" value="1"/>
</dbReference>
<dbReference type="NCBIfam" id="TIGR02025">
    <property type="entry name" value="BchH"/>
    <property type="match status" value="1"/>
</dbReference>
<dbReference type="GO" id="GO:0015995">
    <property type="term" value="P:chlorophyll biosynthetic process"/>
    <property type="evidence" value="ECO:0007669"/>
    <property type="project" value="InterPro"/>
</dbReference>
<evidence type="ECO:0000313" key="4">
    <source>
        <dbReference type="Proteomes" id="UP000425960"/>
    </source>
</evidence>
<protein>
    <submittedName>
        <fullName evidence="3">Magnesium protoporphyrin chelatase</fullName>
    </submittedName>
</protein>
<reference evidence="3 4" key="1">
    <citation type="submission" date="2019-11" db="EMBL/GenBank/DDBJ databases">
        <title>Comparative genomics of hydrocarbon-degrading Desulfosarcina strains.</title>
        <authorList>
            <person name="Watanabe M."/>
            <person name="Kojima H."/>
            <person name="Fukui M."/>
        </authorList>
    </citation>
    <scope>NUCLEOTIDE SEQUENCE [LARGE SCALE GENOMIC DNA]</scope>
    <source>
        <strain evidence="3 4">28bB2T</strain>
    </source>
</reference>
<gene>
    <name evidence="3" type="primary">chlH</name>
    <name evidence="3" type="ORF">DSCO28_24870</name>
</gene>
<dbReference type="InterPro" id="IPR003672">
    <property type="entry name" value="CobN/Mg_chltase"/>
</dbReference>
<comment type="similarity">
    <text evidence="1">Belongs to the Mg-chelatase subunit H family.</text>
</comment>
<evidence type="ECO:0000313" key="3">
    <source>
        <dbReference type="EMBL" id="BBO81921.1"/>
    </source>
</evidence>
<dbReference type="RefSeq" id="WP_173179351.1">
    <property type="nucleotide sequence ID" value="NZ_AP021876.1"/>
</dbReference>
<organism evidence="3 4">
    <name type="scientific">Desulfosarcina ovata subsp. sediminis</name>
    <dbReference type="NCBI Taxonomy" id="885957"/>
    <lineage>
        <taxon>Bacteria</taxon>
        <taxon>Pseudomonadati</taxon>
        <taxon>Thermodesulfobacteriota</taxon>
        <taxon>Desulfobacteria</taxon>
        <taxon>Desulfobacterales</taxon>
        <taxon>Desulfosarcinaceae</taxon>
        <taxon>Desulfosarcina</taxon>
    </lineage>
</organism>
<dbReference type="GO" id="GO:0016851">
    <property type="term" value="F:magnesium chelatase activity"/>
    <property type="evidence" value="ECO:0007669"/>
    <property type="project" value="InterPro"/>
</dbReference>
<dbReference type="AlphaFoldDB" id="A0A5K7ZLT2"/>
<accession>A0A5K7ZLT2</accession>
<dbReference type="Proteomes" id="UP000425960">
    <property type="component" value="Chromosome"/>
</dbReference>
<proteinExistence type="inferred from homology"/>
<dbReference type="InterPro" id="IPR011771">
    <property type="entry name" value="BchH"/>
</dbReference>
<name>A0A5K7ZLT2_9BACT</name>
<dbReference type="Pfam" id="PF02514">
    <property type="entry name" value="CobN-Mg_chel"/>
    <property type="match status" value="1"/>
</dbReference>
<dbReference type="PANTHER" id="PTHR44119">
    <property type="entry name" value="MAGNESIUM-CHELATASE SUBUNIT CHLH, CHLOROPLASTIC"/>
    <property type="match status" value="1"/>
</dbReference>
<dbReference type="EMBL" id="AP021876">
    <property type="protein sequence ID" value="BBO81921.1"/>
    <property type="molecule type" value="Genomic_DNA"/>
</dbReference>
<feature type="domain" description="CobN/magnesium chelatase" evidence="2">
    <location>
        <begin position="164"/>
        <end position="1231"/>
    </location>
</feature>
<dbReference type="KEGG" id="dov:DSCO28_24870"/>